<dbReference type="AlphaFoldDB" id="A0A016WK91"/>
<evidence type="ECO:0000313" key="2">
    <source>
        <dbReference type="Proteomes" id="UP000024635"/>
    </source>
</evidence>
<name>A0A016WK91_9BILA</name>
<dbReference type="EMBL" id="JARK01000256">
    <property type="protein sequence ID" value="EYC39448.1"/>
    <property type="molecule type" value="Genomic_DNA"/>
</dbReference>
<dbReference type="PROSITE" id="PS51257">
    <property type="entry name" value="PROKAR_LIPOPROTEIN"/>
    <property type="match status" value="1"/>
</dbReference>
<proteinExistence type="predicted"/>
<gene>
    <name evidence="1" type="primary">Acey_s0656.g1228</name>
    <name evidence="1" type="ORF">Y032_0656g1228</name>
</gene>
<accession>A0A016WK91</accession>
<comment type="caution">
    <text evidence="1">The sequence shown here is derived from an EMBL/GenBank/DDBJ whole genome shotgun (WGS) entry which is preliminary data.</text>
</comment>
<protein>
    <submittedName>
        <fullName evidence="1">Uncharacterized protein</fullName>
    </submittedName>
</protein>
<keyword evidence="2" id="KW-1185">Reference proteome</keyword>
<reference evidence="2" key="1">
    <citation type="journal article" date="2015" name="Nat. Genet.">
        <title>The genome and transcriptome of the zoonotic hookworm Ancylostoma ceylanicum identify infection-specific gene families.</title>
        <authorList>
            <person name="Schwarz E.M."/>
            <person name="Hu Y."/>
            <person name="Antoshechkin I."/>
            <person name="Miller M.M."/>
            <person name="Sternberg P.W."/>
            <person name="Aroian R.V."/>
        </authorList>
    </citation>
    <scope>NUCLEOTIDE SEQUENCE</scope>
    <source>
        <strain evidence="2">HY135</strain>
    </source>
</reference>
<dbReference type="Proteomes" id="UP000024635">
    <property type="component" value="Unassembled WGS sequence"/>
</dbReference>
<sequence length="137" mass="15960">MWVCKRFFTPNLVSIREVLSWLWPCSSTSCAKQQARLSHCSFIILRLQHFRFAPHTKSCLLFAPLTKPSLPDDKPRWGLPIALIIVRRSPIPSDNKRYASIFVGIRRVGVRRRRLFLLHRNDSAPNRSRSSTSHRSH</sequence>
<evidence type="ECO:0000313" key="1">
    <source>
        <dbReference type="EMBL" id="EYC39448.1"/>
    </source>
</evidence>
<organism evidence="1 2">
    <name type="scientific">Ancylostoma ceylanicum</name>
    <dbReference type="NCBI Taxonomy" id="53326"/>
    <lineage>
        <taxon>Eukaryota</taxon>
        <taxon>Metazoa</taxon>
        <taxon>Ecdysozoa</taxon>
        <taxon>Nematoda</taxon>
        <taxon>Chromadorea</taxon>
        <taxon>Rhabditida</taxon>
        <taxon>Rhabditina</taxon>
        <taxon>Rhabditomorpha</taxon>
        <taxon>Strongyloidea</taxon>
        <taxon>Ancylostomatidae</taxon>
        <taxon>Ancylostomatinae</taxon>
        <taxon>Ancylostoma</taxon>
    </lineage>
</organism>